<gene>
    <name evidence="2" type="ORF">TRIVIDRAFT_63740</name>
</gene>
<organism evidence="2 3">
    <name type="scientific">Hypocrea virens (strain Gv29-8 / FGSC 10586)</name>
    <name type="common">Gliocladium virens</name>
    <name type="synonym">Trichoderma virens</name>
    <dbReference type="NCBI Taxonomy" id="413071"/>
    <lineage>
        <taxon>Eukaryota</taxon>
        <taxon>Fungi</taxon>
        <taxon>Dikarya</taxon>
        <taxon>Ascomycota</taxon>
        <taxon>Pezizomycotina</taxon>
        <taxon>Sordariomycetes</taxon>
        <taxon>Hypocreomycetidae</taxon>
        <taxon>Hypocreales</taxon>
        <taxon>Hypocreaceae</taxon>
        <taxon>Trichoderma</taxon>
    </lineage>
</organism>
<dbReference type="Proteomes" id="UP000007115">
    <property type="component" value="Unassembled WGS sequence"/>
</dbReference>
<dbReference type="VEuPathDB" id="FungiDB:TRIVIDRAFT_63740"/>
<evidence type="ECO:0000313" key="2">
    <source>
        <dbReference type="EMBL" id="EHK26433.1"/>
    </source>
</evidence>
<proteinExistence type="predicted"/>
<accession>G9MFY2</accession>
<dbReference type="AlphaFoldDB" id="G9MFY2"/>
<keyword evidence="3" id="KW-1185">Reference proteome</keyword>
<evidence type="ECO:0000313" key="3">
    <source>
        <dbReference type="Proteomes" id="UP000007115"/>
    </source>
</evidence>
<protein>
    <submittedName>
        <fullName evidence="2">Uncharacterized protein</fullName>
    </submittedName>
</protein>
<dbReference type="HOGENOM" id="CLU_662328_0_0_1"/>
<feature type="compositionally biased region" description="Polar residues" evidence="1">
    <location>
        <begin position="355"/>
        <end position="372"/>
    </location>
</feature>
<feature type="region of interest" description="Disordered" evidence="1">
    <location>
        <begin position="338"/>
        <end position="374"/>
    </location>
</feature>
<dbReference type="InParanoid" id="G9MFY2"/>
<name>G9MFY2_HYPVG</name>
<evidence type="ECO:0000256" key="1">
    <source>
        <dbReference type="SAM" id="MobiDB-lite"/>
    </source>
</evidence>
<reference evidence="2 3" key="1">
    <citation type="journal article" date="2011" name="Genome Biol.">
        <title>Comparative genome sequence analysis underscores mycoparasitism as the ancestral life style of Trichoderma.</title>
        <authorList>
            <person name="Kubicek C.P."/>
            <person name="Herrera-Estrella A."/>
            <person name="Seidl-Seiboth V."/>
            <person name="Martinez D.A."/>
            <person name="Druzhinina I.S."/>
            <person name="Thon M."/>
            <person name="Zeilinger S."/>
            <person name="Casas-Flores S."/>
            <person name="Horwitz B.A."/>
            <person name="Mukherjee P.K."/>
            <person name="Mukherjee M."/>
            <person name="Kredics L."/>
            <person name="Alcaraz L.D."/>
            <person name="Aerts A."/>
            <person name="Antal Z."/>
            <person name="Atanasova L."/>
            <person name="Cervantes-Badillo M.G."/>
            <person name="Challacombe J."/>
            <person name="Chertkov O."/>
            <person name="McCluskey K."/>
            <person name="Coulpier F."/>
            <person name="Deshpande N."/>
            <person name="von Doehren H."/>
            <person name="Ebbole D.J."/>
            <person name="Esquivel-Naranjo E.U."/>
            <person name="Fekete E."/>
            <person name="Flipphi M."/>
            <person name="Glaser F."/>
            <person name="Gomez-Rodriguez E.Y."/>
            <person name="Gruber S."/>
            <person name="Han C."/>
            <person name="Henrissat B."/>
            <person name="Hermosa R."/>
            <person name="Hernandez-Onate M."/>
            <person name="Karaffa L."/>
            <person name="Kosti I."/>
            <person name="Le Crom S."/>
            <person name="Lindquist E."/>
            <person name="Lucas S."/>
            <person name="Luebeck M."/>
            <person name="Luebeck P.S."/>
            <person name="Margeot A."/>
            <person name="Metz B."/>
            <person name="Misra M."/>
            <person name="Nevalainen H."/>
            <person name="Omann M."/>
            <person name="Packer N."/>
            <person name="Perrone G."/>
            <person name="Uresti-Rivera E.E."/>
            <person name="Salamov A."/>
            <person name="Schmoll M."/>
            <person name="Seiboth B."/>
            <person name="Shapiro H."/>
            <person name="Sukno S."/>
            <person name="Tamayo-Ramos J.A."/>
            <person name="Tisch D."/>
            <person name="Wiest A."/>
            <person name="Wilkinson H.H."/>
            <person name="Zhang M."/>
            <person name="Coutinho P.M."/>
            <person name="Kenerley C.M."/>
            <person name="Monte E."/>
            <person name="Baker S.E."/>
            <person name="Grigoriev I.V."/>
        </authorList>
    </citation>
    <scope>NUCLEOTIDE SEQUENCE [LARGE SCALE GENOMIC DNA]</scope>
    <source>
        <strain evidence="3">Gv29-8 / FGSC 10586</strain>
    </source>
</reference>
<dbReference type="GeneID" id="25796517"/>
<dbReference type="RefSeq" id="XP_013960640.1">
    <property type="nucleotide sequence ID" value="XM_014105165.1"/>
</dbReference>
<comment type="caution">
    <text evidence="2">The sequence shown here is derived from an EMBL/GenBank/DDBJ whole genome shotgun (WGS) entry which is preliminary data.</text>
</comment>
<feature type="compositionally biased region" description="Basic and acidic residues" evidence="1">
    <location>
        <begin position="338"/>
        <end position="354"/>
    </location>
</feature>
<dbReference type="EMBL" id="ABDF02000002">
    <property type="protein sequence ID" value="EHK26433.1"/>
    <property type="molecule type" value="Genomic_DNA"/>
</dbReference>
<sequence length="415" mass="45686">MHRTNPCDGTGRLEMKVEFRYVHPVSASASASTPFAFPSPCAGKVDPEALGWAGLDAQSARQDWRFCKSTTNDTEPRPGLRTPCHTTLTSSYLDLAVKALRKRPGVLLVQSPGTSTRTGRTACSLVCTCLDLVNVGLCFGSWRFNHVRCCIAQSLAHAATLVDETGCLPNLLLCHSRAMERVACKPMVGHKKWPAHHHTPPCQSASTVRTNVSGWSSCVRAYVHRTFSHIRDLLYIGCTANLQWTWQPSPSISGSLDPGIQEIQIKHYQPAVALDDFEQQDDESELRYSIGIGYYDLRSNTSTRSSCTLWEDCVLMCPSRHQHCHHCVSRQKVEHATKESHFQADDKDRRDDHGVSSSFQVLKAGSSDSSTGAAEDCVGRRLRSGDGLQALCVGGLEGARCDLAPRPKRPKGWPL</sequence>